<feature type="domain" description="Death" evidence="2">
    <location>
        <begin position="166"/>
        <end position="253"/>
    </location>
</feature>
<reference evidence="3" key="1">
    <citation type="journal article" date="2014" name="G3 (Bethesda)">
        <title>Population Genetics of Anopheles coluzzii Immune Pathways and Genes.</title>
        <authorList>
            <person name="Rottschaefer S.M."/>
            <person name="Crawford J.E."/>
            <person name="Riehle M.M."/>
            <person name="Guelbeogo W.M."/>
            <person name="Gneme A."/>
            <person name="Sagnon N."/>
            <person name="Vernick K.D."/>
            <person name="Lazzaro B.P."/>
        </authorList>
    </citation>
    <scope>NUCLEOTIDE SEQUENCE</scope>
    <source>
        <strain evidence="3">G08409</strain>
    </source>
</reference>
<dbReference type="InterPro" id="IPR011029">
    <property type="entry name" value="DEATH-like_dom_sf"/>
</dbReference>
<evidence type="ECO:0000256" key="1">
    <source>
        <dbReference type="SAM" id="MobiDB-lite"/>
    </source>
</evidence>
<protein>
    <submittedName>
        <fullName evidence="3">FADD</fullName>
    </submittedName>
</protein>
<evidence type="ECO:0000313" key="3">
    <source>
        <dbReference type="EMBL" id="AJC98783.1"/>
    </source>
</evidence>
<dbReference type="Gene3D" id="1.10.533.10">
    <property type="entry name" value="Death Domain, Fas"/>
    <property type="match status" value="1"/>
</dbReference>
<dbReference type="CDD" id="cd01670">
    <property type="entry name" value="Death"/>
    <property type="match status" value="1"/>
</dbReference>
<name>A0A0D3QCZ4_ANOCL</name>
<dbReference type="AlphaFoldDB" id="A0A0D3QCZ4"/>
<dbReference type="SUPFAM" id="SSF47986">
    <property type="entry name" value="DEATH domain"/>
    <property type="match status" value="1"/>
</dbReference>
<dbReference type="PROSITE" id="PS50017">
    <property type="entry name" value="DEATH_DOMAIN"/>
    <property type="match status" value="1"/>
</dbReference>
<evidence type="ECO:0000259" key="2">
    <source>
        <dbReference type="PROSITE" id="PS50017"/>
    </source>
</evidence>
<dbReference type="VEuPathDB" id="VectorBase:ACOM025361"/>
<proteinExistence type="predicted"/>
<dbReference type="InterPro" id="IPR000488">
    <property type="entry name" value="Death_dom"/>
</dbReference>
<dbReference type="VEuPathDB" id="VectorBase:ACON007173"/>
<dbReference type="GO" id="GO:0007165">
    <property type="term" value="P:signal transduction"/>
    <property type="evidence" value="ECO:0007669"/>
    <property type="project" value="InterPro"/>
</dbReference>
<accession>A0A0D3QCZ4</accession>
<dbReference type="VEuPathDB" id="VectorBase:ACON2_042417"/>
<sequence>MERISVQDHRSVYERLCKDYLNLKLLAQNACHGPEWLERCKQSVRQDIHSCRKLSRITQFEQLVALMEQRNVLSLLKPDLIERFVLAMDTKEVGGALTSYRNVLRSHYEPVRRFYLEDLRHRDRRTLLEKEVERIKLQEAAEPPALTSRPPTATTNAKRDAYLRQRESIYTLLQLEIGKSWKVFGRFLNVPAGELDQIEERNRQDLKTRIYETLERAEMQYDDAALDQYVGVLLKALESSRRKDLKRKIETMLQR</sequence>
<dbReference type="EMBL" id="KP274617">
    <property type="protein sequence ID" value="AJC98783.1"/>
    <property type="molecule type" value="Genomic_DNA"/>
</dbReference>
<feature type="region of interest" description="Disordered" evidence="1">
    <location>
        <begin position="139"/>
        <end position="159"/>
    </location>
</feature>
<dbReference type="Pfam" id="PF00531">
    <property type="entry name" value="Death"/>
    <property type="match status" value="1"/>
</dbReference>
<organism evidence="3">
    <name type="scientific">Anopheles coluzzii</name>
    <name type="common">African malaria mosquito</name>
    <dbReference type="NCBI Taxonomy" id="1518534"/>
    <lineage>
        <taxon>Eukaryota</taxon>
        <taxon>Metazoa</taxon>
        <taxon>Ecdysozoa</taxon>
        <taxon>Arthropoda</taxon>
        <taxon>Hexapoda</taxon>
        <taxon>Insecta</taxon>
        <taxon>Pterygota</taxon>
        <taxon>Neoptera</taxon>
        <taxon>Endopterygota</taxon>
        <taxon>Diptera</taxon>
        <taxon>Nematocera</taxon>
        <taxon>Culicoidea</taxon>
        <taxon>Culicidae</taxon>
        <taxon>Anophelinae</taxon>
        <taxon>Anopheles</taxon>
    </lineage>
</organism>